<dbReference type="SUPFAM" id="SSF53822">
    <property type="entry name" value="Periplasmic binding protein-like I"/>
    <property type="match status" value="1"/>
</dbReference>
<gene>
    <name evidence="6" type="ORF">ACFFU4_15900</name>
</gene>
<comment type="similarity">
    <text evidence="1">Belongs to the leucine-binding protein family.</text>
</comment>
<evidence type="ECO:0000256" key="3">
    <source>
        <dbReference type="ARBA" id="ARBA00022970"/>
    </source>
</evidence>
<evidence type="ECO:0000313" key="7">
    <source>
        <dbReference type="Proteomes" id="UP001589670"/>
    </source>
</evidence>
<dbReference type="PANTHER" id="PTHR30483:SF37">
    <property type="entry name" value="ABC TRANSPORTER SUBSTRATE-BINDING PROTEIN"/>
    <property type="match status" value="1"/>
</dbReference>
<feature type="domain" description="Leucine-binding protein" evidence="5">
    <location>
        <begin position="32"/>
        <end position="385"/>
    </location>
</feature>
<evidence type="ECO:0000256" key="2">
    <source>
        <dbReference type="ARBA" id="ARBA00022729"/>
    </source>
</evidence>
<organism evidence="6 7">
    <name type="scientific">Roseovarius ramblicola</name>
    <dbReference type="NCBI Taxonomy" id="2022336"/>
    <lineage>
        <taxon>Bacteria</taxon>
        <taxon>Pseudomonadati</taxon>
        <taxon>Pseudomonadota</taxon>
        <taxon>Alphaproteobacteria</taxon>
        <taxon>Rhodobacterales</taxon>
        <taxon>Roseobacteraceae</taxon>
        <taxon>Roseovarius</taxon>
    </lineage>
</organism>
<dbReference type="InterPro" id="IPR028081">
    <property type="entry name" value="Leu-bd"/>
</dbReference>
<feature type="chain" id="PRO_5047498723" evidence="4">
    <location>
        <begin position="29"/>
        <end position="436"/>
    </location>
</feature>
<keyword evidence="3" id="KW-0029">Amino-acid transport</keyword>
<dbReference type="InterPro" id="IPR028082">
    <property type="entry name" value="Peripla_BP_I"/>
</dbReference>
<evidence type="ECO:0000256" key="1">
    <source>
        <dbReference type="ARBA" id="ARBA00010062"/>
    </source>
</evidence>
<dbReference type="CDD" id="cd06330">
    <property type="entry name" value="PBP1_As_SBP-like"/>
    <property type="match status" value="1"/>
</dbReference>
<keyword evidence="2 4" id="KW-0732">Signal</keyword>
<evidence type="ECO:0000313" key="6">
    <source>
        <dbReference type="EMBL" id="MFB9151235.1"/>
    </source>
</evidence>
<protein>
    <submittedName>
        <fullName evidence="6">ABC transporter substrate-binding protein</fullName>
    </submittedName>
</protein>
<name>A0ABV5I5M1_9RHOB</name>
<dbReference type="EMBL" id="JBHMEC010000026">
    <property type="protein sequence ID" value="MFB9151235.1"/>
    <property type="molecule type" value="Genomic_DNA"/>
</dbReference>
<reference evidence="6 7" key="1">
    <citation type="submission" date="2024-09" db="EMBL/GenBank/DDBJ databases">
        <authorList>
            <person name="Sun Q."/>
            <person name="Mori K."/>
        </authorList>
    </citation>
    <scope>NUCLEOTIDE SEQUENCE [LARGE SCALE GENOMIC DNA]</scope>
    <source>
        <strain evidence="6 7">CECT 9424</strain>
    </source>
</reference>
<evidence type="ECO:0000256" key="4">
    <source>
        <dbReference type="SAM" id="SignalP"/>
    </source>
</evidence>
<keyword evidence="7" id="KW-1185">Reference proteome</keyword>
<feature type="signal peptide" evidence="4">
    <location>
        <begin position="1"/>
        <end position="28"/>
    </location>
</feature>
<dbReference type="Gene3D" id="3.40.50.2300">
    <property type="match status" value="2"/>
</dbReference>
<comment type="caution">
    <text evidence="6">The sequence shown here is derived from an EMBL/GenBank/DDBJ whole genome shotgun (WGS) entry which is preliminary data.</text>
</comment>
<sequence length="436" mass="46806">MKILVRTGLRTLGLTAAVGLGAVSAANAQDTFKLGMVNFLSGPAADAFGVPSMNGGELMVEALNAGEVPAPYDGMSGFGGMPIEIVKVDETGGAQVQIQRFRDLVQREEVDAVVGYDGSGDCLAIAPIADELKKIVVFSGCGTPRIFEENDYDYVFRAGSHSTMDNVALAHYVNRQLPDAETVAGFNQNYSWGQDSWRDFRLALQELNPDIEIVGELFPEPGAGQYGTQVNVLMRLNPDVVHSSLWGGDLEAFLLQAGPRQLFSRTNVVFAMAEHVLPRLGDKVPEGLMTGGRGAVGALRPDTPLANWFYEAYEEKYGIPAVQGPFRFVQTILGLKTAVEAAMEETGGDKPSSEEIAAAFRFATFETPSGTVEMAIGDGHQAIQGNAIGISKWNAEKGRVELIDVEHFDAKCINPPPGMTSEEWIMSGFEGAECDG</sequence>
<dbReference type="Proteomes" id="UP001589670">
    <property type="component" value="Unassembled WGS sequence"/>
</dbReference>
<dbReference type="InterPro" id="IPR051010">
    <property type="entry name" value="BCAA_transport"/>
</dbReference>
<dbReference type="Pfam" id="PF13458">
    <property type="entry name" value="Peripla_BP_6"/>
    <property type="match status" value="1"/>
</dbReference>
<keyword evidence="3" id="KW-0813">Transport</keyword>
<dbReference type="RefSeq" id="WP_377070811.1">
    <property type="nucleotide sequence ID" value="NZ_JBHMEC010000026.1"/>
</dbReference>
<dbReference type="PANTHER" id="PTHR30483">
    <property type="entry name" value="LEUCINE-SPECIFIC-BINDING PROTEIN"/>
    <property type="match status" value="1"/>
</dbReference>
<evidence type="ECO:0000259" key="5">
    <source>
        <dbReference type="Pfam" id="PF13458"/>
    </source>
</evidence>
<accession>A0ABV5I5M1</accession>
<proteinExistence type="inferred from homology"/>